<comment type="caution">
    <text evidence="1">The sequence shown here is derived from an EMBL/GenBank/DDBJ whole genome shotgun (WGS) entry which is preliminary data.</text>
</comment>
<evidence type="ECO:0000313" key="1">
    <source>
        <dbReference type="EMBL" id="KAJ8954466.1"/>
    </source>
</evidence>
<sequence>MVVIYRLSEPKRKLSRLVSSLIWMLQVN</sequence>
<protein>
    <submittedName>
        <fullName evidence="1">Uncharacterized protein</fullName>
    </submittedName>
</protein>
<dbReference type="AlphaFoldDB" id="A0AAV8YSD2"/>
<accession>A0AAV8YSD2</accession>
<dbReference type="EMBL" id="JANEYF010001920">
    <property type="protein sequence ID" value="KAJ8954466.1"/>
    <property type="molecule type" value="Genomic_DNA"/>
</dbReference>
<gene>
    <name evidence="1" type="ORF">NQ314_007072</name>
</gene>
<proteinExistence type="predicted"/>
<evidence type="ECO:0000313" key="2">
    <source>
        <dbReference type="Proteomes" id="UP001162156"/>
    </source>
</evidence>
<reference evidence="1" key="1">
    <citation type="journal article" date="2023" name="Insect Mol. Biol.">
        <title>Genome sequencing provides insights into the evolution of gene families encoding plant cell wall-degrading enzymes in longhorned beetles.</title>
        <authorList>
            <person name="Shin N.R."/>
            <person name="Okamura Y."/>
            <person name="Kirsch R."/>
            <person name="Pauchet Y."/>
        </authorList>
    </citation>
    <scope>NUCLEOTIDE SEQUENCE</scope>
    <source>
        <strain evidence="1">RBIC_L_NR</strain>
    </source>
</reference>
<name>A0AAV8YSD2_9CUCU</name>
<keyword evidence="2" id="KW-1185">Reference proteome</keyword>
<organism evidence="1 2">
    <name type="scientific">Rhamnusium bicolor</name>
    <dbReference type="NCBI Taxonomy" id="1586634"/>
    <lineage>
        <taxon>Eukaryota</taxon>
        <taxon>Metazoa</taxon>
        <taxon>Ecdysozoa</taxon>
        <taxon>Arthropoda</taxon>
        <taxon>Hexapoda</taxon>
        <taxon>Insecta</taxon>
        <taxon>Pterygota</taxon>
        <taxon>Neoptera</taxon>
        <taxon>Endopterygota</taxon>
        <taxon>Coleoptera</taxon>
        <taxon>Polyphaga</taxon>
        <taxon>Cucujiformia</taxon>
        <taxon>Chrysomeloidea</taxon>
        <taxon>Cerambycidae</taxon>
        <taxon>Lepturinae</taxon>
        <taxon>Rhagiini</taxon>
        <taxon>Rhamnusium</taxon>
    </lineage>
</organism>
<dbReference type="Proteomes" id="UP001162156">
    <property type="component" value="Unassembled WGS sequence"/>
</dbReference>